<dbReference type="Proteomes" id="UP000247409">
    <property type="component" value="Unassembled WGS sequence"/>
</dbReference>
<organism evidence="1 2">
    <name type="scientific">Gracilariopsis chorda</name>
    <dbReference type="NCBI Taxonomy" id="448386"/>
    <lineage>
        <taxon>Eukaryota</taxon>
        <taxon>Rhodophyta</taxon>
        <taxon>Florideophyceae</taxon>
        <taxon>Rhodymeniophycidae</taxon>
        <taxon>Gracilariales</taxon>
        <taxon>Gracilariaceae</taxon>
        <taxon>Gracilariopsis</taxon>
    </lineage>
</organism>
<evidence type="ECO:0000313" key="1">
    <source>
        <dbReference type="EMBL" id="PXF49659.1"/>
    </source>
</evidence>
<sequence>MPPTQPTGYLFEPMPMNSDVLVDKYQEIANDVAMGEPEEEVDAPNDGTDVEYIPAAMQESAPAPAPLPTLQGEAELHCLRCLLLDADVSPGQIPNSRQQMVNLLRDHMGNMPNTNAYRFR</sequence>
<keyword evidence="2" id="KW-1185">Reference proteome</keyword>
<name>A0A2V3J5I3_9FLOR</name>
<evidence type="ECO:0000313" key="2">
    <source>
        <dbReference type="Proteomes" id="UP000247409"/>
    </source>
</evidence>
<dbReference type="AlphaFoldDB" id="A0A2V3J5I3"/>
<accession>A0A2V3J5I3</accession>
<reference evidence="1 2" key="1">
    <citation type="journal article" date="2018" name="Mol. Biol. Evol.">
        <title>Analysis of the draft genome of the red seaweed Gracilariopsis chorda provides insights into genome size evolution in Rhodophyta.</title>
        <authorList>
            <person name="Lee J."/>
            <person name="Yang E.C."/>
            <person name="Graf L."/>
            <person name="Yang J.H."/>
            <person name="Qiu H."/>
            <person name="Zel Zion U."/>
            <person name="Chan C.X."/>
            <person name="Stephens T.G."/>
            <person name="Weber A.P.M."/>
            <person name="Boo G.H."/>
            <person name="Boo S.M."/>
            <person name="Kim K.M."/>
            <person name="Shin Y."/>
            <person name="Jung M."/>
            <person name="Lee S.J."/>
            <person name="Yim H.S."/>
            <person name="Lee J.H."/>
            <person name="Bhattacharya D."/>
            <person name="Yoon H.S."/>
        </authorList>
    </citation>
    <scope>NUCLEOTIDE SEQUENCE [LARGE SCALE GENOMIC DNA]</scope>
    <source>
        <strain evidence="1 2">SKKU-2015</strain>
        <tissue evidence="1">Whole body</tissue>
    </source>
</reference>
<protein>
    <submittedName>
        <fullName evidence="1">Uncharacterized protein</fullName>
    </submittedName>
</protein>
<proteinExistence type="predicted"/>
<dbReference type="EMBL" id="NBIV01000003">
    <property type="protein sequence ID" value="PXF49659.1"/>
    <property type="molecule type" value="Genomic_DNA"/>
</dbReference>
<gene>
    <name evidence="1" type="ORF">BWQ96_00537</name>
</gene>
<comment type="caution">
    <text evidence="1">The sequence shown here is derived from an EMBL/GenBank/DDBJ whole genome shotgun (WGS) entry which is preliminary data.</text>
</comment>